<feature type="compositionally biased region" description="Pro residues" evidence="1">
    <location>
        <begin position="134"/>
        <end position="144"/>
    </location>
</feature>
<dbReference type="Proteomes" id="UP001600064">
    <property type="component" value="Unassembled WGS sequence"/>
</dbReference>
<evidence type="ECO:0000313" key="2">
    <source>
        <dbReference type="EMBL" id="KAL2267206.1"/>
    </source>
</evidence>
<evidence type="ECO:0008006" key="4">
    <source>
        <dbReference type="Google" id="ProtNLM"/>
    </source>
</evidence>
<feature type="region of interest" description="Disordered" evidence="1">
    <location>
        <begin position="234"/>
        <end position="267"/>
    </location>
</feature>
<dbReference type="GeneID" id="98125621"/>
<proteinExistence type="predicted"/>
<dbReference type="Gene3D" id="1.25.40.10">
    <property type="entry name" value="Tetratricopeptide repeat domain"/>
    <property type="match status" value="1"/>
</dbReference>
<keyword evidence="3" id="KW-1185">Reference proteome</keyword>
<feature type="compositionally biased region" description="Polar residues" evidence="1">
    <location>
        <begin position="238"/>
        <end position="247"/>
    </location>
</feature>
<dbReference type="PANTHER" id="PTHR21581:SF6">
    <property type="entry name" value="TRAFFICKING PROTEIN PARTICLE COMPLEX SUBUNIT 12"/>
    <property type="match status" value="1"/>
</dbReference>
<feature type="compositionally biased region" description="Low complexity" evidence="1">
    <location>
        <begin position="64"/>
        <end position="85"/>
    </location>
</feature>
<reference evidence="2 3" key="1">
    <citation type="journal article" date="2024" name="Commun. Biol.">
        <title>Comparative genomic analysis of thermophilic fungi reveals convergent evolutionary adaptations and gene losses.</title>
        <authorList>
            <person name="Steindorff A.S."/>
            <person name="Aguilar-Pontes M.V."/>
            <person name="Robinson A.J."/>
            <person name="Andreopoulos B."/>
            <person name="LaButti K."/>
            <person name="Kuo A."/>
            <person name="Mondo S."/>
            <person name="Riley R."/>
            <person name="Otillar R."/>
            <person name="Haridas S."/>
            <person name="Lipzen A."/>
            <person name="Grimwood J."/>
            <person name="Schmutz J."/>
            <person name="Clum A."/>
            <person name="Reid I.D."/>
            <person name="Moisan M.C."/>
            <person name="Butler G."/>
            <person name="Nguyen T.T.M."/>
            <person name="Dewar K."/>
            <person name="Conant G."/>
            <person name="Drula E."/>
            <person name="Henrissat B."/>
            <person name="Hansel C."/>
            <person name="Singer S."/>
            <person name="Hutchinson M.I."/>
            <person name="de Vries R.P."/>
            <person name="Natvig D.O."/>
            <person name="Powell A.J."/>
            <person name="Tsang A."/>
            <person name="Grigoriev I.V."/>
        </authorList>
    </citation>
    <scope>NUCLEOTIDE SEQUENCE [LARGE SCALE GENOMIC DNA]</scope>
    <source>
        <strain evidence="2 3">ATCC 22073</strain>
    </source>
</reference>
<dbReference type="RefSeq" id="XP_070865933.1">
    <property type="nucleotide sequence ID" value="XM_071010977.1"/>
</dbReference>
<sequence length="520" mass="55988">MDSAQETAPRGHARTRSGVKATRPRSSTKGPLDDDNPVNSPLVADQVQRSLSLRSHSRSPGLQPASGPASSSAARPTSPAMSRSPVRSPAPHVTGKRIPSSAPSTPRLGPKDFSFLLRPEIYHPLTQANVPSPFRSPPDPPPGPDTRIDELIARGHFRAAAIAVARALSSTPDDATPEGPLDPTDHRRIFRLLYSRLACLTLIDATSLAAQEVKALGDLHSAFYYYSPAPAPAAADSQTAGHGSSTRQKPGPSPPQQPQPQQQQQQHLVPWPLRVLAIRLQALGFGDPRRAVMSYYELAREARMRLATAAAAGAETEAAVWRERLADLGVRVAGALAEMDDLAGAVEHLRTLPRGSGGGMERVREALLWLQLGDVQAAKECLTLERFPGRDGAAQGGARGTGAAVRVMDALCDMADGEYEAALDKWTALREDPTSKDDEMVGVNLAVCLLYVGRMHEGRVLLEEMVDAGRSSHTLLFNLSTMYELCTDRPRGLKTRLAEKVALHGDRTAGWEKTNADFKL</sequence>
<organism evidence="2 3">
    <name type="scientific">Remersonia thermophila</name>
    <dbReference type="NCBI Taxonomy" id="72144"/>
    <lineage>
        <taxon>Eukaryota</taxon>
        <taxon>Fungi</taxon>
        <taxon>Dikarya</taxon>
        <taxon>Ascomycota</taxon>
        <taxon>Pezizomycotina</taxon>
        <taxon>Sordariomycetes</taxon>
        <taxon>Sordariomycetidae</taxon>
        <taxon>Sordariales</taxon>
        <taxon>Sordariales incertae sedis</taxon>
        <taxon>Remersonia</taxon>
    </lineage>
</organism>
<gene>
    <name evidence="2" type="ORF">VTJ83DRAFT_4483</name>
</gene>
<dbReference type="EMBL" id="JAZGUE010000004">
    <property type="protein sequence ID" value="KAL2267206.1"/>
    <property type="molecule type" value="Genomic_DNA"/>
</dbReference>
<feature type="region of interest" description="Disordered" evidence="1">
    <location>
        <begin position="1"/>
        <end position="110"/>
    </location>
</feature>
<protein>
    <recommendedName>
        <fullName evidence="4">Trafficking protein particle complex subunit 12</fullName>
    </recommendedName>
</protein>
<evidence type="ECO:0000313" key="3">
    <source>
        <dbReference type="Proteomes" id="UP001600064"/>
    </source>
</evidence>
<accession>A0ABR4DA26</accession>
<evidence type="ECO:0000256" key="1">
    <source>
        <dbReference type="SAM" id="MobiDB-lite"/>
    </source>
</evidence>
<feature type="region of interest" description="Disordered" evidence="1">
    <location>
        <begin position="126"/>
        <end position="146"/>
    </location>
</feature>
<comment type="caution">
    <text evidence="2">The sequence shown here is derived from an EMBL/GenBank/DDBJ whole genome shotgun (WGS) entry which is preliminary data.</text>
</comment>
<dbReference type="PANTHER" id="PTHR21581">
    <property type="entry name" value="D-ALANYL-D-ALANINE CARBOXYPEPTIDASE"/>
    <property type="match status" value="1"/>
</dbReference>
<name>A0ABR4DA26_9PEZI</name>
<dbReference type="InterPro" id="IPR011990">
    <property type="entry name" value="TPR-like_helical_dom_sf"/>
</dbReference>